<dbReference type="Proteomes" id="UP000320773">
    <property type="component" value="Unassembled WGS sequence"/>
</dbReference>
<accession>A0A543G235</accession>
<name>A0A543G235_9FLAO</name>
<protein>
    <recommendedName>
        <fullName evidence="3">Lipoprotein</fullName>
    </recommendedName>
</protein>
<evidence type="ECO:0008006" key="3">
    <source>
        <dbReference type="Google" id="ProtNLM"/>
    </source>
</evidence>
<comment type="caution">
    <text evidence="1">The sequence shown here is derived from an EMBL/GenBank/DDBJ whole genome shotgun (WGS) entry which is preliminary data.</text>
</comment>
<dbReference type="PROSITE" id="PS51257">
    <property type="entry name" value="PROKAR_LIPOPROTEIN"/>
    <property type="match status" value="1"/>
</dbReference>
<reference evidence="1 2" key="1">
    <citation type="submission" date="2019-06" db="EMBL/GenBank/DDBJ databases">
        <title>Genomic Encyclopedia of Archaeal and Bacterial Type Strains, Phase II (KMG-II): from individual species to whole genera.</title>
        <authorList>
            <person name="Goeker M."/>
        </authorList>
    </citation>
    <scope>NUCLEOTIDE SEQUENCE [LARGE SCALE GENOMIC DNA]</scope>
    <source>
        <strain evidence="1 2">DSM 24789</strain>
    </source>
</reference>
<evidence type="ECO:0000313" key="1">
    <source>
        <dbReference type="EMBL" id="TQM40105.1"/>
    </source>
</evidence>
<gene>
    <name evidence="1" type="ORF">BC670_0970</name>
</gene>
<dbReference type="EMBL" id="VFPJ01000001">
    <property type="protein sequence ID" value="TQM40105.1"/>
    <property type="molecule type" value="Genomic_DNA"/>
</dbReference>
<dbReference type="AlphaFoldDB" id="A0A543G235"/>
<proteinExistence type="predicted"/>
<sequence length="364" mass="40617">MKTLKILSFFLLVILFGCTEETIINNYSAEGLGKVNVYIEGDITNAEAQAQLEEEVGTLTENIYIQNTTQLTAISIIGNSKLRNVTIDENNSLNIINVNAISNLTSFIVKDTNNQLANINLNGTGKVTEVEIKNSKQNSTILIDGFTIADKITIETTSNTSNNKTATITCNDLIEINKFLSINTSVSQNNTVSFTDLKIMGKYVSDTTYFFNIISGKFTVASFPILEEIYNLTLDGLHMDTITFPLVEKMNYFYLSIDSYINHFNFPQLTRCDNFQCEFNTGSLGTTYFTDTLFNMPLLNYCKNYSLNILGLDNFDAEDILEKFLTIQPVSGKTINLSNDAPLTGLGLTYKQTLINQGNTVIVW</sequence>
<organism evidence="1 2">
    <name type="scientific">Flavobacterium branchiophilum</name>
    <dbReference type="NCBI Taxonomy" id="55197"/>
    <lineage>
        <taxon>Bacteria</taxon>
        <taxon>Pseudomonadati</taxon>
        <taxon>Bacteroidota</taxon>
        <taxon>Flavobacteriia</taxon>
        <taxon>Flavobacteriales</taxon>
        <taxon>Flavobacteriaceae</taxon>
        <taxon>Flavobacterium</taxon>
    </lineage>
</organism>
<dbReference type="RefSeq" id="WP_089079986.1">
    <property type="nucleotide sequence ID" value="NZ_VFPJ01000001.1"/>
</dbReference>
<evidence type="ECO:0000313" key="2">
    <source>
        <dbReference type="Proteomes" id="UP000320773"/>
    </source>
</evidence>